<dbReference type="SMART" id="SM00346">
    <property type="entry name" value="HTH_ICLR"/>
    <property type="match status" value="1"/>
</dbReference>
<organism evidence="6 7">
    <name type="scientific">Pararhizobium mangrovi</name>
    <dbReference type="NCBI Taxonomy" id="2590452"/>
    <lineage>
        <taxon>Bacteria</taxon>
        <taxon>Pseudomonadati</taxon>
        <taxon>Pseudomonadota</taxon>
        <taxon>Alphaproteobacteria</taxon>
        <taxon>Hyphomicrobiales</taxon>
        <taxon>Rhizobiaceae</taxon>
        <taxon>Rhizobium/Agrobacterium group</taxon>
        <taxon>Pararhizobium</taxon>
    </lineage>
</organism>
<dbReference type="InterPro" id="IPR036388">
    <property type="entry name" value="WH-like_DNA-bd_sf"/>
</dbReference>
<evidence type="ECO:0000259" key="5">
    <source>
        <dbReference type="PROSITE" id="PS51078"/>
    </source>
</evidence>
<dbReference type="SUPFAM" id="SSF55781">
    <property type="entry name" value="GAF domain-like"/>
    <property type="match status" value="1"/>
</dbReference>
<evidence type="ECO:0000313" key="6">
    <source>
        <dbReference type="EMBL" id="TPW26251.1"/>
    </source>
</evidence>
<proteinExistence type="predicted"/>
<dbReference type="InterPro" id="IPR036390">
    <property type="entry name" value="WH_DNA-bd_sf"/>
</dbReference>
<feature type="domain" description="HTH iclR-type" evidence="4">
    <location>
        <begin position="12"/>
        <end position="73"/>
    </location>
</feature>
<dbReference type="Pfam" id="PF01614">
    <property type="entry name" value="IclR_C"/>
    <property type="match status" value="2"/>
</dbReference>
<reference evidence="6 7" key="1">
    <citation type="submission" date="2019-06" db="EMBL/GenBank/DDBJ databases">
        <authorList>
            <person name="Li M."/>
        </authorList>
    </citation>
    <scope>NUCLEOTIDE SEQUENCE [LARGE SCALE GENOMIC DNA]</scope>
    <source>
        <strain evidence="6 7">BGMRC6574</strain>
    </source>
</reference>
<evidence type="ECO:0000259" key="4">
    <source>
        <dbReference type="PROSITE" id="PS51077"/>
    </source>
</evidence>
<dbReference type="GO" id="GO:0045892">
    <property type="term" value="P:negative regulation of DNA-templated transcription"/>
    <property type="evidence" value="ECO:0007669"/>
    <property type="project" value="TreeGrafter"/>
</dbReference>
<dbReference type="PROSITE" id="PS51077">
    <property type="entry name" value="HTH_ICLR"/>
    <property type="match status" value="1"/>
</dbReference>
<protein>
    <submittedName>
        <fullName evidence="6">IclR family transcriptional regulator</fullName>
    </submittedName>
</protein>
<dbReference type="Gene3D" id="1.10.10.10">
    <property type="entry name" value="Winged helix-like DNA-binding domain superfamily/Winged helix DNA-binding domain"/>
    <property type="match status" value="1"/>
</dbReference>
<dbReference type="AlphaFoldDB" id="A0A506TZ35"/>
<dbReference type="PANTHER" id="PTHR30136:SF39">
    <property type="entry name" value="TRANSCRIPTIONAL REGULATORY PROTEIN"/>
    <property type="match status" value="1"/>
</dbReference>
<comment type="caution">
    <text evidence="6">The sequence shown here is derived from an EMBL/GenBank/DDBJ whole genome shotgun (WGS) entry which is preliminary data.</text>
</comment>
<dbReference type="Proteomes" id="UP000320314">
    <property type="component" value="Unassembled WGS sequence"/>
</dbReference>
<sequence>MSLDRVTKEHRVESVERALSILEAFSDRRRNLALSELADETGLYKSTILRLASSLERYGYLRRDDASRFRLGPSLWRLGSIYRQDFGLGEHIRPVLRRLVTATGETASFYVLEMDERLCLYRENSPNSVRHHLEEGSRLSLDRGAAGHVLRAYGAGSGNAQQLLRPDGGCISVGERNPDIAAVAAPVHDRDGALHGALAVSGLRSRFDAERRTHALELVLEACRELGTVA</sequence>
<dbReference type="PANTHER" id="PTHR30136">
    <property type="entry name" value="HELIX-TURN-HELIX TRANSCRIPTIONAL REGULATOR, ICLR FAMILY"/>
    <property type="match status" value="1"/>
</dbReference>
<dbReference type="InterPro" id="IPR005471">
    <property type="entry name" value="Tscrpt_reg_IclR_N"/>
</dbReference>
<dbReference type="EMBL" id="VHLH01000033">
    <property type="protein sequence ID" value="TPW26251.1"/>
    <property type="molecule type" value="Genomic_DNA"/>
</dbReference>
<keyword evidence="1" id="KW-0805">Transcription regulation</keyword>
<dbReference type="SUPFAM" id="SSF46785">
    <property type="entry name" value="Winged helix' DNA-binding domain"/>
    <property type="match status" value="1"/>
</dbReference>
<evidence type="ECO:0000256" key="1">
    <source>
        <dbReference type="ARBA" id="ARBA00023015"/>
    </source>
</evidence>
<dbReference type="Gene3D" id="3.30.450.40">
    <property type="match status" value="2"/>
</dbReference>
<dbReference type="OrthoDB" id="6166718at2"/>
<dbReference type="PROSITE" id="PS51078">
    <property type="entry name" value="ICLR_ED"/>
    <property type="match status" value="1"/>
</dbReference>
<dbReference type="InterPro" id="IPR029016">
    <property type="entry name" value="GAF-like_dom_sf"/>
</dbReference>
<dbReference type="GO" id="GO:0003677">
    <property type="term" value="F:DNA binding"/>
    <property type="evidence" value="ECO:0007669"/>
    <property type="project" value="UniProtKB-KW"/>
</dbReference>
<name>A0A506TZ35_9HYPH</name>
<dbReference type="InterPro" id="IPR014757">
    <property type="entry name" value="Tscrpt_reg_IclR_C"/>
</dbReference>
<feature type="domain" description="IclR-ED" evidence="5">
    <location>
        <begin position="74"/>
        <end position="230"/>
    </location>
</feature>
<accession>A0A506TZ35</accession>
<keyword evidence="2" id="KW-0238">DNA-binding</keyword>
<evidence type="ECO:0000313" key="7">
    <source>
        <dbReference type="Proteomes" id="UP000320314"/>
    </source>
</evidence>
<dbReference type="FunFam" id="1.10.10.10:FF:000056">
    <property type="entry name" value="IclR family transcriptional regulator"/>
    <property type="match status" value="1"/>
</dbReference>
<keyword evidence="7" id="KW-1185">Reference proteome</keyword>
<evidence type="ECO:0000256" key="3">
    <source>
        <dbReference type="ARBA" id="ARBA00023163"/>
    </source>
</evidence>
<dbReference type="GO" id="GO:0003700">
    <property type="term" value="F:DNA-binding transcription factor activity"/>
    <property type="evidence" value="ECO:0007669"/>
    <property type="project" value="TreeGrafter"/>
</dbReference>
<evidence type="ECO:0000256" key="2">
    <source>
        <dbReference type="ARBA" id="ARBA00023125"/>
    </source>
</evidence>
<dbReference type="RefSeq" id="WP_141167968.1">
    <property type="nucleotide sequence ID" value="NZ_VHLH01000033.1"/>
</dbReference>
<keyword evidence="3" id="KW-0804">Transcription</keyword>
<dbReference type="InterPro" id="IPR050707">
    <property type="entry name" value="HTH_MetabolicPath_Reg"/>
</dbReference>
<gene>
    <name evidence="6" type="ORF">FJU11_15390</name>
</gene>
<dbReference type="Pfam" id="PF09339">
    <property type="entry name" value="HTH_IclR"/>
    <property type="match status" value="1"/>
</dbReference>